<name>A0A561EN02_9ACTN</name>
<feature type="domain" description="Terminase large subunit gp17-like C-terminal" evidence="3">
    <location>
        <begin position="328"/>
        <end position="483"/>
    </location>
</feature>
<evidence type="ECO:0000259" key="3">
    <source>
        <dbReference type="Pfam" id="PF17289"/>
    </source>
</evidence>
<keyword evidence="5" id="KW-1185">Reference proteome</keyword>
<feature type="compositionally biased region" description="Basic and acidic residues" evidence="2">
    <location>
        <begin position="237"/>
        <end position="249"/>
    </location>
</feature>
<dbReference type="EMBL" id="VIVR01000001">
    <property type="protein sequence ID" value="TWE17001.1"/>
    <property type="molecule type" value="Genomic_DNA"/>
</dbReference>
<evidence type="ECO:0000256" key="1">
    <source>
        <dbReference type="ARBA" id="ARBA00022612"/>
    </source>
</evidence>
<dbReference type="Proteomes" id="UP000318416">
    <property type="component" value="Unassembled WGS sequence"/>
</dbReference>
<dbReference type="Gene3D" id="3.40.50.300">
    <property type="entry name" value="P-loop containing nucleotide triphosphate hydrolases"/>
    <property type="match status" value="1"/>
</dbReference>
<protein>
    <submittedName>
        <fullName evidence="4">Putative phage terminase large subunit-like protein</fullName>
    </submittedName>
</protein>
<dbReference type="Pfam" id="PF17289">
    <property type="entry name" value="Terminase_6C"/>
    <property type="match status" value="1"/>
</dbReference>
<sequence length="507" mass="57234">MSPRPRKPTGGRTGWSRRRGVEAFANPSVMSLQQLQAEVAALVRADDMSRRRWACDRPDCDGLPHAGWLHNHARDSQRVPVWAWTVWMLLTGRGWGKTRTAAETVKEWAKTPGLQIAVVAKNATLVRDICFDSPKSGLLAIIPAEDIARYNSSLGETTIRLRNGTVIRGFGAETPDNLRGWAFDKAWCDEYAAWSRNTAQDVYDMLWFCLREADTPQMLISTTPKPLPHIKRLVERGRRQEQRHQEGGDAPRVVLTRGHMRDNDANLSPAARAELDEQYAGTRLGRQELSGELLEDVEGALWQGWMLEVEGFRQHRENLPDMERVVVAVDPATKSHENADHTAFTVAGRGWPLTTAYGDNRPRGYVLHAEQDRFTPTAAMRRAAELYHEYQADCVVIEANNGGDYLPALLQEVDPRVSWRIVHATRGKRARAAPVAQLYEQSRVHHVGAARLFAELEEQMTTFVGQGETEDSPDQLDSMVWALWDLFLDPTMPVPRSQDDKRLAGRR</sequence>
<accession>A0A561EN02</accession>
<proteinExistence type="predicted"/>
<evidence type="ECO:0000313" key="5">
    <source>
        <dbReference type="Proteomes" id="UP000318416"/>
    </source>
</evidence>
<keyword evidence="1" id="KW-1188">Viral release from host cell</keyword>
<dbReference type="Pfam" id="PF03237">
    <property type="entry name" value="Terminase_6N"/>
    <property type="match status" value="1"/>
</dbReference>
<dbReference type="AlphaFoldDB" id="A0A561EN02"/>
<reference evidence="4 5" key="1">
    <citation type="submission" date="2019-06" db="EMBL/GenBank/DDBJ databases">
        <title>Sequencing the genomes of 1000 actinobacteria strains.</title>
        <authorList>
            <person name="Klenk H.-P."/>
        </authorList>
    </citation>
    <scope>NUCLEOTIDE SEQUENCE [LARGE SCALE GENOMIC DNA]</scope>
    <source>
        <strain evidence="4 5">DSM 41649</strain>
    </source>
</reference>
<gene>
    <name evidence="4" type="ORF">FB465_1998</name>
</gene>
<dbReference type="InterPro" id="IPR027417">
    <property type="entry name" value="P-loop_NTPase"/>
</dbReference>
<evidence type="ECO:0000256" key="2">
    <source>
        <dbReference type="SAM" id="MobiDB-lite"/>
    </source>
</evidence>
<dbReference type="InterPro" id="IPR035421">
    <property type="entry name" value="Terminase_6C"/>
</dbReference>
<dbReference type="Gene3D" id="3.30.420.240">
    <property type="match status" value="1"/>
</dbReference>
<dbReference type="RefSeq" id="WP_170290539.1">
    <property type="nucleotide sequence ID" value="NZ_BAAABR010000054.1"/>
</dbReference>
<evidence type="ECO:0000313" key="4">
    <source>
        <dbReference type="EMBL" id="TWE17001.1"/>
    </source>
</evidence>
<feature type="region of interest" description="Disordered" evidence="2">
    <location>
        <begin position="237"/>
        <end position="267"/>
    </location>
</feature>
<organism evidence="4 5">
    <name type="scientific">Kitasatospora atroaurantiaca</name>
    <dbReference type="NCBI Taxonomy" id="285545"/>
    <lineage>
        <taxon>Bacteria</taxon>
        <taxon>Bacillati</taxon>
        <taxon>Actinomycetota</taxon>
        <taxon>Actinomycetes</taxon>
        <taxon>Kitasatosporales</taxon>
        <taxon>Streptomycetaceae</taxon>
        <taxon>Kitasatospora</taxon>
    </lineage>
</organism>
<comment type="caution">
    <text evidence="4">The sequence shown here is derived from an EMBL/GenBank/DDBJ whole genome shotgun (WGS) entry which is preliminary data.</text>
</comment>